<evidence type="ECO:0000313" key="9">
    <source>
        <dbReference type="Proteomes" id="UP000260773"/>
    </source>
</evidence>
<dbReference type="InterPro" id="IPR004633">
    <property type="entry name" value="NaPi_cotrn-rel/YqeW-like"/>
</dbReference>
<evidence type="ECO:0000256" key="4">
    <source>
        <dbReference type="ARBA" id="ARBA00022989"/>
    </source>
</evidence>
<dbReference type="Pfam" id="PF01895">
    <property type="entry name" value="PhoU"/>
    <property type="match status" value="2"/>
</dbReference>
<organism evidence="8 9">
    <name type="scientific">Coprococcus catus</name>
    <dbReference type="NCBI Taxonomy" id="116085"/>
    <lineage>
        <taxon>Bacteria</taxon>
        <taxon>Bacillati</taxon>
        <taxon>Bacillota</taxon>
        <taxon>Clostridia</taxon>
        <taxon>Lachnospirales</taxon>
        <taxon>Lachnospiraceae</taxon>
        <taxon>Coprococcus</taxon>
    </lineage>
</organism>
<evidence type="ECO:0000256" key="5">
    <source>
        <dbReference type="ARBA" id="ARBA00023136"/>
    </source>
</evidence>
<keyword evidence="3 6" id="KW-0812">Transmembrane</keyword>
<dbReference type="RefSeq" id="WP_117528652.1">
    <property type="nucleotide sequence ID" value="NZ_JAQDKA010000011.1"/>
</dbReference>
<dbReference type="InterPro" id="IPR003841">
    <property type="entry name" value="Na/Pi_transpt"/>
</dbReference>
<evidence type="ECO:0000256" key="2">
    <source>
        <dbReference type="ARBA" id="ARBA00022475"/>
    </source>
</evidence>
<evidence type="ECO:0000259" key="7">
    <source>
        <dbReference type="Pfam" id="PF01895"/>
    </source>
</evidence>
<dbReference type="Proteomes" id="UP000260773">
    <property type="component" value="Unassembled WGS sequence"/>
</dbReference>
<feature type="transmembrane region" description="Helical" evidence="6">
    <location>
        <begin position="241"/>
        <end position="266"/>
    </location>
</feature>
<name>A0A3E2TM07_9FIRM</name>
<gene>
    <name evidence="8" type="ORF">DW070_11270</name>
</gene>
<evidence type="ECO:0000256" key="1">
    <source>
        <dbReference type="ARBA" id="ARBA00004651"/>
    </source>
</evidence>
<dbReference type="NCBIfam" id="NF037997">
    <property type="entry name" value="Na_Pi_symport"/>
    <property type="match status" value="1"/>
</dbReference>
<feature type="transmembrane region" description="Helical" evidence="6">
    <location>
        <begin position="208"/>
        <end position="229"/>
    </location>
</feature>
<accession>A0A3E2TM07</accession>
<dbReference type="GO" id="GO:0005886">
    <property type="term" value="C:plasma membrane"/>
    <property type="evidence" value="ECO:0007669"/>
    <property type="project" value="UniProtKB-SubCell"/>
</dbReference>
<keyword evidence="2" id="KW-1003">Cell membrane</keyword>
<dbReference type="PANTHER" id="PTHR10010:SF46">
    <property type="entry name" value="SODIUM-DEPENDENT PHOSPHATE TRANSPORT PROTEIN 2B"/>
    <property type="match status" value="1"/>
</dbReference>
<feature type="transmembrane region" description="Helical" evidence="6">
    <location>
        <begin position="6"/>
        <end position="28"/>
    </location>
</feature>
<dbReference type="EMBL" id="QVEP01000028">
    <property type="protein sequence ID" value="RGB78630.1"/>
    <property type="molecule type" value="Genomic_DNA"/>
</dbReference>
<dbReference type="InterPro" id="IPR038078">
    <property type="entry name" value="PhoU-like_sf"/>
</dbReference>
<keyword evidence="4 6" id="KW-1133">Transmembrane helix</keyword>
<evidence type="ECO:0000313" key="8">
    <source>
        <dbReference type="EMBL" id="RGB78630.1"/>
    </source>
</evidence>
<feature type="transmembrane region" description="Helical" evidence="6">
    <location>
        <begin position="177"/>
        <end position="201"/>
    </location>
</feature>
<comment type="subcellular location">
    <subcellularLocation>
        <location evidence="1">Cell membrane</location>
        <topology evidence="1">Multi-pass membrane protein</topology>
    </subcellularLocation>
</comment>
<feature type="domain" description="PhoU" evidence="7">
    <location>
        <begin position="347"/>
        <end position="434"/>
    </location>
</feature>
<evidence type="ECO:0000256" key="3">
    <source>
        <dbReference type="ARBA" id="ARBA00022692"/>
    </source>
</evidence>
<keyword evidence="5 6" id="KW-0472">Membrane</keyword>
<sequence length="553" mass="60221">MNISGMVLGLIGGLGLFLYGMTLMSDSLEKAAGAKLRGILELFTKNRYVGIIVGVVFTAIIQSSSAATVMVVSFVNAGLMTLYQAIGVIYGANIGTTVTSQLVSFNLSQYAPVFIMAGVLMLMIFKNPTVKKAGEVVIGFGILFLGISTMSSSMGALKELPAIQNLFMSLDNRFFALLLGLMITAIVQSSSVTVSIVLLLAQQGLLPLKICFFIILGCNIGACMSAMLASLSGKKNAKRAALIHLLFNIIGSIIMAVILLIGSDWIEALIMHISGGNLGRCVANTHTIFKVFQVIILMPFMSWIVKLTYLIVPGEDNDVEDEYEMKYIGDGDRLSSATAIPQVCSEISHMGEIAIGNLEKALDALLTKDDKAAKEVFEVEKRIDYMNKEITDYLVKANQISLPVGDRKKLGALFHVVSDIERVGDHAENIAEDVEKLIDMKEDINGMAGDEIRRMQEMTVKILHLSMDMFNLEDDSHLQEILDLENAIDAKERELQDLHVKCLTTGECSAQVGMMFSDLASNLERVADHATNIAFSILEEDPEGDKPPKVELA</sequence>
<dbReference type="PANTHER" id="PTHR10010">
    <property type="entry name" value="SOLUTE CARRIER FAMILY 34 SODIUM PHOSPHATE , MEMBER 2-RELATED"/>
    <property type="match status" value="1"/>
</dbReference>
<dbReference type="InterPro" id="IPR026022">
    <property type="entry name" value="PhoU_dom"/>
</dbReference>
<dbReference type="Pfam" id="PF02690">
    <property type="entry name" value="Na_Pi_cotrans"/>
    <property type="match status" value="2"/>
</dbReference>
<feature type="transmembrane region" description="Helical" evidence="6">
    <location>
        <begin position="137"/>
        <end position="157"/>
    </location>
</feature>
<feature type="transmembrane region" description="Helical" evidence="6">
    <location>
        <begin position="48"/>
        <end position="75"/>
    </location>
</feature>
<dbReference type="SUPFAM" id="SSF109755">
    <property type="entry name" value="PhoU-like"/>
    <property type="match status" value="1"/>
</dbReference>
<dbReference type="GO" id="GO:0044341">
    <property type="term" value="P:sodium-dependent phosphate transport"/>
    <property type="evidence" value="ECO:0007669"/>
    <property type="project" value="InterPro"/>
</dbReference>
<dbReference type="NCBIfam" id="TIGR00704">
    <property type="entry name" value="NaPi_cotrn_rel"/>
    <property type="match status" value="1"/>
</dbReference>
<feature type="domain" description="PhoU" evidence="7">
    <location>
        <begin position="452"/>
        <end position="534"/>
    </location>
</feature>
<dbReference type="GO" id="GO:0005436">
    <property type="term" value="F:sodium:phosphate symporter activity"/>
    <property type="evidence" value="ECO:0007669"/>
    <property type="project" value="InterPro"/>
</dbReference>
<dbReference type="AlphaFoldDB" id="A0A3E2TM07"/>
<dbReference type="Gene3D" id="1.20.58.220">
    <property type="entry name" value="Phosphate transport system protein phou homolog 2, domain 2"/>
    <property type="match status" value="1"/>
</dbReference>
<protein>
    <submittedName>
        <fullName evidence="8">Na/Pi cotransporter family protein</fullName>
    </submittedName>
</protein>
<feature type="transmembrane region" description="Helical" evidence="6">
    <location>
        <begin position="107"/>
        <end position="125"/>
    </location>
</feature>
<evidence type="ECO:0000256" key="6">
    <source>
        <dbReference type="SAM" id="Phobius"/>
    </source>
</evidence>
<proteinExistence type="predicted"/>
<comment type="caution">
    <text evidence="8">The sequence shown here is derived from an EMBL/GenBank/DDBJ whole genome shotgun (WGS) entry which is preliminary data.</text>
</comment>
<reference evidence="8 9" key="1">
    <citation type="submission" date="2018-08" db="EMBL/GenBank/DDBJ databases">
        <title>A genome reference for cultivated species of the human gut microbiota.</title>
        <authorList>
            <person name="Zou Y."/>
            <person name="Xue W."/>
            <person name="Luo G."/>
        </authorList>
    </citation>
    <scope>NUCLEOTIDE SEQUENCE [LARGE SCALE GENOMIC DNA]</scope>
    <source>
        <strain evidence="8 9">AF45-17</strain>
    </source>
</reference>